<evidence type="ECO:0000313" key="2">
    <source>
        <dbReference type="EMBL" id="CAB4932947.1"/>
    </source>
</evidence>
<feature type="compositionally biased region" description="Basic and acidic residues" evidence="1">
    <location>
        <begin position="1"/>
        <end position="11"/>
    </location>
</feature>
<protein>
    <submittedName>
        <fullName evidence="2">Unannotated protein</fullName>
    </submittedName>
</protein>
<gene>
    <name evidence="2" type="ORF">UFOPK3773_00358</name>
</gene>
<organism evidence="2">
    <name type="scientific">freshwater metagenome</name>
    <dbReference type="NCBI Taxonomy" id="449393"/>
    <lineage>
        <taxon>unclassified sequences</taxon>
        <taxon>metagenomes</taxon>
        <taxon>ecological metagenomes</taxon>
    </lineage>
</organism>
<feature type="compositionally biased region" description="Low complexity" evidence="1">
    <location>
        <begin position="93"/>
        <end position="111"/>
    </location>
</feature>
<accession>A0A6J7IRY7</accession>
<name>A0A6J7IRY7_9ZZZZ</name>
<feature type="region of interest" description="Disordered" evidence="1">
    <location>
        <begin position="1"/>
        <end position="25"/>
    </location>
</feature>
<dbReference type="EMBL" id="CAFBNF010000022">
    <property type="protein sequence ID" value="CAB4932947.1"/>
    <property type="molecule type" value="Genomic_DNA"/>
</dbReference>
<sequence>MSRSWMARERLQSPPPMSRTVVNPQSSAWPSMRTACAVRYGASARSILAGETWLAYAWTWRSMSPGMRVRPRTSMRRAPGATMGPSETSVMRSPVTSTESPSPSMSTPSNTRAFSRRIPLIPRPSAVDPLSRRTPHVGNASWGILQRLFGRRGGVGRGSASGRALRLLVGIFVRELCCVWTVSTSPDRRKTRSTSGAARGCTAPASPSRLSDSLAPRGKPPHVGGEGGGSTVGSMVRLSQRCPCSARAVSCCMRA</sequence>
<dbReference type="AlphaFoldDB" id="A0A6J7IRY7"/>
<evidence type="ECO:0000256" key="1">
    <source>
        <dbReference type="SAM" id="MobiDB-lite"/>
    </source>
</evidence>
<proteinExistence type="predicted"/>
<reference evidence="2" key="1">
    <citation type="submission" date="2020-05" db="EMBL/GenBank/DDBJ databases">
        <authorList>
            <person name="Chiriac C."/>
            <person name="Salcher M."/>
            <person name="Ghai R."/>
            <person name="Kavagutti S V."/>
        </authorList>
    </citation>
    <scope>NUCLEOTIDE SEQUENCE</scope>
</reference>
<feature type="region of interest" description="Disordered" evidence="1">
    <location>
        <begin position="67"/>
        <end position="112"/>
    </location>
</feature>
<feature type="region of interest" description="Disordered" evidence="1">
    <location>
        <begin position="186"/>
        <end position="230"/>
    </location>
</feature>